<sequence>MAVFIRISLAVLFLDELVVGAWNAFSPETFFQHFPTVDLTPPFSEHYARDFGGATLGIALLLGIALFSTRSHFVVPAASAFSIFAVPHFFYHLAHLDGATVGVAIALSAANASVALLGVAVIVVAIVRDRRSAPSETGALASRPRQQ</sequence>
<gene>
    <name evidence="2" type="ORF">BKA02_002617</name>
</gene>
<evidence type="ECO:0000313" key="2">
    <source>
        <dbReference type="EMBL" id="NYD55562.1"/>
    </source>
</evidence>
<dbReference type="Proteomes" id="UP000552045">
    <property type="component" value="Unassembled WGS sequence"/>
</dbReference>
<evidence type="ECO:0000313" key="3">
    <source>
        <dbReference type="Proteomes" id="UP000552045"/>
    </source>
</evidence>
<keyword evidence="1" id="KW-0812">Transmembrane</keyword>
<accession>A0A7Y9EX33</accession>
<evidence type="ECO:0000256" key="1">
    <source>
        <dbReference type="SAM" id="Phobius"/>
    </source>
</evidence>
<name>A0A7Y9EX33_9MICO</name>
<organism evidence="2 3">
    <name type="scientific">Microbacterium pseudoresistens</name>
    <dbReference type="NCBI Taxonomy" id="640634"/>
    <lineage>
        <taxon>Bacteria</taxon>
        <taxon>Bacillati</taxon>
        <taxon>Actinomycetota</taxon>
        <taxon>Actinomycetes</taxon>
        <taxon>Micrococcales</taxon>
        <taxon>Microbacteriaceae</taxon>
        <taxon>Microbacterium</taxon>
    </lineage>
</organism>
<proteinExistence type="predicted"/>
<comment type="caution">
    <text evidence="2">The sequence shown here is derived from an EMBL/GenBank/DDBJ whole genome shotgun (WGS) entry which is preliminary data.</text>
</comment>
<feature type="transmembrane region" description="Helical" evidence="1">
    <location>
        <begin position="73"/>
        <end position="91"/>
    </location>
</feature>
<reference evidence="2 3" key="1">
    <citation type="submission" date="2020-07" db="EMBL/GenBank/DDBJ databases">
        <title>Sequencing the genomes of 1000 actinobacteria strains.</title>
        <authorList>
            <person name="Klenk H.-P."/>
        </authorList>
    </citation>
    <scope>NUCLEOTIDE SEQUENCE [LARGE SCALE GENOMIC DNA]</scope>
    <source>
        <strain evidence="2 3">DSM 22185</strain>
    </source>
</reference>
<keyword evidence="1" id="KW-0472">Membrane</keyword>
<evidence type="ECO:0008006" key="4">
    <source>
        <dbReference type="Google" id="ProtNLM"/>
    </source>
</evidence>
<keyword evidence="1" id="KW-1133">Transmembrane helix</keyword>
<feature type="transmembrane region" description="Helical" evidence="1">
    <location>
        <begin position="103"/>
        <end position="127"/>
    </location>
</feature>
<keyword evidence="3" id="KW-1185">Reference proteome</keyword>
<dbReference type="RefSeq" id="WP_179434698.1">
    <property type="nucleotide sequence ID" value="NZ_BAABLC010000004.1"/>
</dbReference>
<feature type="transmembrane region" description="Helical" evidence="1">
    <location>
        <begin position="47"/>
        <end position="66"/>
    </location>
</feature>
<dbReference type="EMBL" id="JACCBH010000001">
    <property type="protein sequence ID" value="NYD55562.1"/>
    <property type="molecule type" value="Genomic_DNA"/>
</dbReference>
<dbReference type="AlphaFoldDB" id="A0A7Y9EX33"/>
<protein>
    <recommendedName>
        <fullName evidence="4">DoxX family protein</fullName>
    </recommendedName>
</protein>